<dbReference type="EMBL" id="MLJW01007959">
    <property type="protein sequence ID" value="OIQ64632.1"/>
    <property type="molecule type" value="Genomic_DNA"/>
</dbReference>
<evidence type="ECO:0000256" key="1">
    <source>
        <dbReference type="ARBA" id="ARBA00004571"/>
    </source>
</evidence>
<dbReference type="PANTHER" id="PTHR35093:SF8">
    <property type="entry name" value="OUTER MEMBRANE PROTEIN NMB0088-RELATED"/>
    <property type="match status" value="1"/>
</dbReference>
<name>A0A1J5P1Z5_9ZZZZ</name>
<comment type="subcellular location">
    <subcellularLocation>
        <location evidence="1">Cell outer membrane</location>
        <topology evidence="1">Multi-pass membrane protein</topology>
    </subcellularLocation>
</comment>
<reference evidence="7" key="1">
    <citation type="submission" date="2016-10" db="EMBL/GenBank/DDBJ databases">
        <title>Sequence of Gallionella enrichment culture.</title>
        <authorList>
            <person name="Poehlein A."/>
            <person name="Muehling M."/>
            <person name="Daniel R."/>
        </authorList>
    </citation>
    <scope>NUCLEOTIDE SEQUENCE</scope>
</reference>
<evidence type="ECO:0000256" key="2">
    <source>
        <dbReference type="ARBA" id="ARBA00022452"/>
    </source>
</evidence>
<keyword evidence="6" id="KW-0998">Cell outer membrane</keyword>
<keyword evidence="5" id="KW-0472">Membrane</keyword>
<evidence type="ECO:0000256" key="3">
    <source>
        <dbReference type="ARBA" id="ARBA00022692"/>
    </source>
</evidence>
<dbReference type="GO" id="GO:0015483">
    <property type="term" value="F:long-chain fatty acid transporting porin activity"/>
    <property type="evidence" value="ECO:0007669"/>
    <property type="project" value="TreeGrafter"/>
</dbReference>
<dbReference type="SUPFAM" id="SSF56935">
    <property type="entry name" value="Porins"/>
    <property type="match status" value="1"/>
</dbReference>
<dbReference type="GO" id="GO:0009279">
    <property type="term" value="C:cell outer membrane"/>
    <property type="evidence" value="ECO:0007669"/>
    <property type="project" value="UniProtKB-SubCell"/>
</dbReference>
<sequence>MGKITPQLTIGLAYSSKVDMQKMKKYAGLLAEQGNLDLPENYDAGVAYKFTPDLTVALDYQRINYSGVAAIGNASIANLANGLGSNNGSGFGWHDIDVWKLGAEYKYNKNWIMRAGWNHGDNPVQTSDVTFNILAPGVIKDHLTMGTTYITSTGGELTVAYTHGFENSVSGPRPAPIGGGTATIRMHQDILGIAYGWKM</sequence>
<dbReference type="Gene3D" id="2.40.160.60">
    <property type="entry name" value="Outer membrane protein transport protein (OMPP1/FadL/TodX)"/>
    <property type="match status" value="1"/>
</dbReference>
<gene>
    <name evidence="7" type="ORF">GALL_538160</name>
</gene>
<dbReference type="Pfam" id="PF03349">
    <property type="entry name" value="Toluene_X"/>
    <property type="match status" value="1"/>
</dbReference>
<dbReference type="AlphaFoldDB" id="A0A1J5P1Z5"/>
<accession>A0A1J5P1Z5</accession>
<comment type="caution">
    <text evidence="7">The sequence shown here is derived from an EMBL/GenBank/DDBJ whole genome shotgun (WGS) entry which is preliminary data.</text>
</comment>
<keyword evidence="2" id="KW-1134">Transmembrane beta strand</keyword>
<dbReference type="InterPro" id="IPR005017">
    <property type="entry name" value="OMPP1/FadL/TodX"/>
</dbReference>
<evidence type="ECO:0000256" key="6">
    <source>
        <dbReference type="ARBA" id="ARBA00023237"/>
    </source>
</evidence>
<evidence type="ECO:0000256" key="4">
    <source>
        <dbReference type="ARBA" id="ARBA00022729"/>
    </source>
</evidence>
<evidence type="ECO:0000313" key="7">
    <source>
        <dbReference type="EMBL" id="OIQ64632.1"/>
    </source>
</evidence>
<protein>
    <submittedName>
        <fullName evidence="7">Outer membrane protein transport protein (OMPP1/FadL/TodX)</fullName>
    </submittedName>
</protein>
<organism evidence="7">
    <name type="scientific">mine drainage metagenome</name>
    <dbReference type="NCBI Taxonomy" id="410659"/>
    <lineage>
        <taxon>unclassified sequences</taxon>
        <taxon>metagenomes</taxon>
        <taxon>ecological metagenomes</taxon>
    </lineage>
</organism>
<keyword evidence="3" id="KW-0812">Transmembrane</keyword>
<proteinExistence type="predicted"/>
<evidence type="ECO:0000256" key="5">
    <source>
        <dbReference type="ARBA" id="ARBA00023136"/>
    </source>
</evidence>
<dbReference type="PANTHER" id="PTHR35093">
    <property type="entry name" value="OUTER MEMBRANE PROTEIN NMB0088-RELATED"/>
    <property type="match status" value="1"/>
</dbReference>
<keyword evidence="4" id="KW-0732">Signal</keyword>